<dbReference type="Pfam" id="PF17678">
    <property type="entry name" value="Glyco_hydro_92N"/>
    <property type="match status" value="1"/>
</dbReference>
<dbReference type="PANTHER" id="PTHR12143:SF43">
    <property type="entry name" value="PUTATIVE-RELATED"/>
    <property type="match status" value="1"/>
</dbReference>
<evidence type="ECO:0000256" key="1">
    <source>
        <dbReference type="SAM" id="MobiDB-lite"/>
    </source>
</evidence>
<feature type="region of interest" description="Disordered" evidence="1">
    <location>
        <begin position="1"/>
        <end position="22"/>
    </location>
</feature>
<dbReference type="Gene3D" id="3.30.2080.10">
    <property type="entry name" value="GH92 mannosidase domain"/>
    <property type="match status" value="1"/>
</dbReference>
<gene>
    <name evidence="4" type="ORF">EV193_102593</name>
</gene>
<accession>A0A4Q7L5R7</accession>
<feature type="domain" description="Glycosyl hydrolase family 92" evidence="2">
    <location>
        <begin position="434"/>
        <end position="930"/>
    </location>
</feature>
<dbReference type="InterPro" id="IPR008928">
    <property type="entry name" value="6-hairpin_glycosidase_sf"/>
</dbReference>
<comment type="caution">
    <text evidence="4">The sequence shown here is derived from an EMBL/GenBank/DDBJ whole genome shotgun (WGS) entry which is preliminary data.</text>
</comment>
<dbReference type="EMBL" id="SGWQ01000002">
    <property type="protein sequence ID" value="RZS43612.1"/>
    <property type="molecule type" value="Genomic_DNA"/>
</dbReference>
<keyword evidence="5" id="KW-1185">Reference proteome</keyword>
<name>A0A4Q7L5R7_9PSEU</name>
<dbReference type="NCBIfam" id="TIGR01180">
    <property type="entry name" value="aman2_put"/>
    <property type="match status" value="1"/>
</dbReference>
<dbReference type="Gene3D" id="1.20.1610.10">
    <property type="entry name" value="alpha-1,2-mannosidases domains"/>
    <property type="match status" value="1"/>
</dbReference>
<feature type="region of interest" description="Disordered" evidence="1">
    <location>
        <begin position="928"/>
        <end position="951"/>
    </location>
</feature>
<feature type="compositionally biased region" description="Polar residues" evidence="1">
    <location>
        <begin position="1"/>
        <end position="11"/>
    </location>
</feature>
<evidence type="ECO:0000313" key="4">
    <source>
        <dbReference type="EMBL" id="RZS43612.1"/>
    </source>
</evidence>
<feature type="compositionally biased region" description="Pro residues" evidence="1">
    <location>
        <begin position="941"/>
        <end position="951"/>
    </location>
</feature>
<sequence>MTAASFTTSFETGDPTPISEPLDSEGVELALRVGGGPAHAPAAKTGVGFTGLRALNYTGTHRADGRGFVRHKLFAVDIPVTADTELSYVIFPELGGDLGYPATFVALDLALDDGTLLSDLGALDHLGFELSPAGQGAAKSLYPDQWNRRACRLGEIAAGRTVTAVLLGYDNPDGPAGFSGWIDDIAIRSVPARAATRPSEHVITTRGTHSSGGFSRGNTFPATAVPHGFNFWTPLTAAGELNWLYSWHQRNSERNLPALQAFSVSHQPSPWMGDRQTFHVMPSAAPGRPPAGLEERALEFSHDDEIARPHYYGVTFTGGVRAEIAPTDHAAMFRFTFPGPDASLVFDNRDCRGRLFLDTSRGVVTGYSDVRSGLSNGATRMFTHAEFDRPVIGGGRLWRWFGPRTTGHLRFAPAEHGETVVTMRIATSLISAEQARRNLELELPADTAFDDVVERAAGVWDDVLGTIEVDGATDDQLATLYGNLYRLFLYPNSIFENTGTAEAPVHRYASPVLRRRKPNTRARTGASIVDGRAYVNNGFWDTYRTVWPAYALLAPARCGELVNGFLRLAADGGWVPRWSSPGYANLMTGTSSDVAFADAYLKGVPGIDPHEAYRAALRNATVTPPHDAVGRKGIDRSIFIGYTPTSVHEGLSWALEGCVNDFGIANLAREIGAHEEAEYFLERARHYVHMFDERIGFFQGRNDDGTWRWSPDRYDPTMWGFDYTETNGWNTAFSVPHDGAGLATLHGGREALAAKLDEFFGTPETGTNPGSYNGIIHEMTEARDVRMGQYGHSNQPSHHIIHTYLHAGRPAAAQCKIREIMARGYSGSEIGQGYCGDEDNGEMSAWWLFNALGLYPLTVGSPYYVIGSPLFTKATVRLENGRTIVVEAPNNSAENVYVQALTVNSRPYTKTYLPHAMIAEGATLTFDMGPEPSDWGTDPAAAPPSVSPPGVRPSPLADVTLGATATGPDDVEIDFLFDDTTRSEVRFADGRVTIDIALTEPAAARFYTLTSGIAPNEDPRSWVLSGSTNGTQWTTVDRRNDENFLWRRQVRPFKVDSPVPCTHYRLELTGGQPPVTLAQIELLA</sequence>
<organism evidence="4 5">
    <name type="scientific">Herbihabitans rhizosphaerae</name>
    <dbReference type="NCBI Taxonomy" id="1872711"/>
    <lineage>
        <taxon>Bacteria</taxon>
        <taxon>Bacillati</taxon>
        <taxon>Actinomycetota</taxon>
        <taxon>Actinomycetes</taxon>
        <taxon>Pseudonocardiales</taxon>
        <taxon>Pseudonocardiaceae</taxon>
        <taxon>Herbihabitans</taxon>
    </lineage>
</organism>
<evidence type="ECO:0000313" key="5">
    <source>
        <dbReference type="Proteomes" id="UP000294257"/>
    </source>
</evidence>
<dbReference type="Gene3D" id="2.70.98.10">
    <property type="match status" value="1"/>
</dbReference>
<dbReference type="GO" id="GO:0000224">
    <property type="term" value="F:peptide-N4-(N-acetyl-beta-glucosaminyl)asparagine amidase activity"/>
    <property type="evidence" value="ECO:0007669"/>
    <property type="project" value="TreeGrafter"/>
</dbReference>
<dbReference type="GO" id="GO:0005975">
    <property type="term" value="P:carbohydrate metabolic process"/>
    <property type="evidence" value="ECO:0007669"/>
    <property type="project" value="InterPro"/>
</dbReference>
<dbReference type="InterPro" id="IPR050883">
    <property type="entry name" value="PNGase"/>
</dbReference>
<evidence type="ECO:0000259" key="3">
    <source>
        <dbReference type="Pfam" id="PF17678"/>
    </source>
</evidence>
<dbReference type="GO" id="GO:0005829">
    <property type="term" value="C:cytosol"/>
    <property type="evidence" value="ECO:0007669"/>
    <property type="project" value="TreeGrafter"/>
</dbReference>
<dbReference type="PANTHER" id="PTHR12143">
    <property type="entry name" value="PEPTIDE N-GLYCANASE PNGASE -RELATED"/>
    <property type="match status" value="1"/>
</dbReference>
<dbReference type="GO" id="GO:0030246">
    <property type="term" value="F:carbohydrate binding"/>
    <property type="evidence" value="ECO:0007669"/>
    <property type="project" value="InterPro"/>
</dbReference>
<dbReference type="FunFam" id="3.30.2080.10:FF:000001">
    <property type="entry name" value="Alpha-1,2-mannosidase subfamily"/>
    <property type="match status" value="1"/>
</dbReference>
<dbReference type="AlphaFoldDB" id="A0A4Q7L5R7"/>
<dbReference type="SUPFAM" id="SSF48208">
    <property type="entry name" value="Six-hairpin glycosidases"/>
    <property type="match status" value="1"/>
</dbReference>
<dbReference type="InterPro" id="IPR041371">
    <property type="entry name" value="GH92_N"/>
</dbReference>
<protein>
    <submittedName>
        <fullName evidence="4">Putative alpha-1,2-mannosidase</fullName>
    </submittedName>
</protein>
<dbReference type="FunFam" id="1.20.1050.60:FF:000001">
    <property type="entry name" value="Putative alpha-1,2-mannosidase"/>
    <property type="match status" value="1"/>
</dbReference>
<dbReference type="Pfam" id="PF07971">
    <property type="entry name" value="Glyco_hydro_92"/>
    <property type="match status" value="1"/>
</dbReference>
<proteinExistence type="predicted"/>
<reference evidence="4 5" key="1">
    <citation type="submission" date="2019-02" db="EMBL/GenBank/DDBJ databases">
        <title>Genomic Encyclopedia of Type Strains, Phase IV (KMG-IV): sequencing the most valuable type-strain genomes for metagenomic binning, comparative biology and taxonomic classification.</title>
        <authorList>
            <person name="Goeker M."/>
        </authorList>
    </citation>
    <scope>NUCLEOTIDE SEQUENCE [LARGE SCALE GENOMIC DNA]</scope>
    <source>
        <strain evidence="4 5">DSM 101727</strain>
    </source>
</reference>
<dbReference type="Gene3D" id="1.20.1050.60">
    <property type="entry name" value="alpha-1,2-mannosidase"/>
    <property type="match status" value="1"/>
</dbReference>
<feature type="domain" description="Glycosyl hydrolase family 92 N-terminal" evidence="3">
    <location>
        <begin position="206"/>
        <end position="428"/>
    </location>
</feature>
<evidence type="ECO:0000259" key="2">
    <source>
        <dbReference type="Pfam" id="PF07971"/>
    </source>
</evidence>
<dbReference type="Proteomes" id="UP000294257">
    <property type="component" value="Unassembled WGS sequence"/>
</dbReference>
<dbReference type="RefSeq" id="WP_207222552.1">
    <property type="nucleotide sequence ID" value="NZ_SGWQ01000002.1"/>
</dbReference>
<dbReference type="InterPro" id="IPR014718">
    <property type="entry name" value="GH-type_carb-bd"/>
</dbReference>
<dbReference type="InterPro" id="IPR005887">
    <property type="entry name" value="GH92_a_mannosidase_put"/>
</dbReference>
<dbReference type="GO" id="GO:0006516">
    <property type="term" value="P:glycoprotein catabolic process"/>
    <property type="evidence" value="ECO:0007669"/>
    <property type="project" value="TreeGrafter"/>
</dbReference>
<dbReference type="InterPro" id="IPR012939">
    <property type="entry name" value="Glyco_hydro_92"/>
</dbReference>